<gene>
    <name evidence="3" type="ORF">AMPC_10560</name>
</gene>
<dbReference type="Gene3D" id="2.30.30.140">
    <property type="match status" value="1"/>
</dbReference>
<keyword evidence="4" id="KW-1185">Reference proteome</keyword>
<organism evidence="3 4">
    <name type="scientific">Anaeromyxobacter paludicola</name>
    <dbReference type="NCBI Taxonomy" id="2918171"/>
    <lineage>
        <taxon>Bacteria</taxon>
        <taxon>Pseudomonadati</taxon>
        <taxon>Myxococcota</taxon>
        <taxon>Myxococcia</taxon>
        <taxon>Myxococcales</taxon>
        <taxon>Cystobacterineae</taxon>
        <taxon>Anaeromyxobacteraceae</taxon>
        <taxon>Anaeromyxobacter</taxon>
    </lineage>
</organism>
<dbReference type="Proteomes" id="UP001162734">
    <property type="component" value="Chromosome"/>
</dbReference>
<evidence type="ECO:0000313" key="3">
    <source>
        <dbReference type="EMBL" id="BDG07943.1"/>
    </source>
</evidence>
<evidence type="ECO:0000313" key="4">
    <source>
        <dbReference type="Proteomes" id="UP001162734"/>
    </source>
</evidence>
<dbReference type="Pfam" id="PF01455">
    <property type="entry name" value="HupF_HypC"/>
    <property type="match status" value="1"/>
</dbReference>
<accession>A0ABM7X7X6</accession>
<dbReference type="PANTHER" id="PTHR35177">
    <property type="entry name" value="HYDROGENASE MATURATION FACTOR HYBG"/>
    <property type="match status" value="1"/>
</dbReference>
<comment type="similarity">
    <text evidence="1">Belongs to the HupF/HypC family.</text>
</comment>
<dbReference type="EMBL" id="AP025592">
    <property type="protein sequence ID" value="BDG07943.1"/>
    <property type="molecule type" value="Genomic_DNA"/>
</dbReference>
<dbReference type="PANTHER" id="PTHR35177:SF2">
    <property type="entry name" value="HYDROGENASE MATURATION FACTOR HYBG"/>
    <property type="match status" value="1"/>
</dbReference>
<feature type="compositionally biased region" description="Basic and acidic residues" evidence="2">
    <location>
        <begin position="79"/>
        <end position="88"/>
    </location>
</feature>
<dbReference type="PRINTS" id="PR00445">
    <property type="entry name" value="HUPFHYPC"/>
</dbReference>
<proteinExistence type="inferred from homology"/>
<dbReference type="InterPro" id="IPR001109">
    <property type="entry name" value="Hydrogenase_HupF/HypC"/>
</dbReference>
<dbReference type="NCBIfam" id="TIGR00074">
    <property type="entry name" value="hypC_hupF"/>
    <property type="match status" value="1"/>
</dbReference>
<protein>
    <submittedName>
        <fullName evidence="3">Hydrogenase assembly protein HypC</fullName>
    </submittedName>
</protein>
<reference evidence="4" key="1">
    <citation type="journal article" date="2022" name="Int. J. Syst. Evol. Microbiol.">
        <title>Anaeromyxobacter oryzae sp. nov., Anaeromyxobacter diazotrophicus sp. nov. and Anaeromyxobacter paludicola sp. nov., isolated from paddy soils.</title>
        <authorList>
            <person name="Itoh H."/>
            <person name="Xu Z."/>
            <person name="Mise K."/>
            <person name="Masuda Y."/>
            <person name="Ushijima N."/>
            <person name="Hayakawa C."/>
            <person name="Shiratori Y."/>
            <person name="Senoo K."/>
        </authorList>
    </citation>
    <scope>NUCLEOTIDE SEQUENCE [LARGE SCALE GENOMIC DNA]</scope>
    <source>
        <strain evidence="4">Red630</strain>
    </source>
</reference>
<dbReference type="SUPFAM" id="SSF159127">
    <property type="entry name" value="HupF/HypC-like"/>
    <property type="match status" value="1"/>
</dbReference>
<feature type="region of interest" description="Disordered" evidence="2">
    <location>
        <begin position="78"/>
        <end position="99"/>
    </location>
</feature>
<evidence type="ECO:0000256" key="2">
    <source>
        <dbReference type="SAM" id="MobiDB-lite"/>
    </source>
</evidence>
<name>A0ABM7X7X6_9BACT</name>
<evidence type="ECO:0000256" key="1">
    <source>
        <dbReference type="ARBA" id="ARBA00006018"/>
    </source>
</evidence>
<sequence>MCLGIPGEILTVRTDGPVRFADVRFAGIVREVCLECLPDAVPGEFVLVHVGFAISRIDREEAERAYRALDVMGHTAELTADRADRERSGAPADAGGKPP</sequence>